<dbReference type="EMBL" id="LXQD01000080">
    <property type="protein sequence ID" value="RCJ39096.1"/>
    <property type="molecule type" value="Genomic_DNA"/>
</dbReference>
<keyword evidence="1" id="KW-0472">Membrane</keyword>
<keyword evidence="1" id="KW-0812">Transmembrane</keyword>
<sequence length="72" mass="8178">MSAKIDANKNRLEAAYQWQAFKIRPLLLMGCIVVPLFVGSYVYTSWQQTKNQSQAPFVEIKDLPLRCGEGSE</sequence>
<dbReference type="AlphaFoldDB" id="A0A367RR99"/>
<proteinExistence type="predicted"/>
<evidence type="ECO:0000313" key="2">
    <source>
        <dbReference type="EMBL" id="RCJ39096.1"/>
    </source>
</evidence>
<gene>
    <name evidence="2" type="ORF">A6770_39090</name>
</gene>
<reference evidence="2" key="1">
    <citation type="submission" date="2016-04" db="EMBL/GenBank/DDBJ databases">
        <authorList>
            <person name="Tabuchi Yagui T.R."/>
        </authorList>
    </citation>
    <scope>NUCLEOTIDE SEQUENCE [LARGE SCALE GENOMIC DNA]</scope>
    <source>
        <strain evidence="2">NIES-26</strain>
    </source>
</reference>
<feature type="transmembrane region" description="Helical" evidence="1">
    <location>
        <begin position="26"/>
        <end position="46"/>
    </location>
</feature>
<name>A0A367RR99_9NOSO</name>
<comment type="caution">
    <text evidence="2">The sequence shown here is derived from an EMBL/GenBank/DDBJ whole genome shotgun (WGS) entry which is preliminary data.</text>
</comment>
<keyword evidence="3" id="KW-1185">Reference proteome</keyword>
<organism evidence="2 3">
    <name type="scientific">Nostoc minutum NIES-26</name>
    <dbReference type="NCBI Taxonomy" id="1844469"/>
    <lineage>
        <taxon>Bacteria</taxon>
        <taxon>Bacillati</taxon>
        <taxon>Cyanobacteriota</taxon>
        <taxon>Cyanophyceae</taxon>
        <taxon>Nostocales</taxon>
        <taxon>Nostocaceae</taxon>
        <taxon>Nostoc</taxon>
    </lineage>
</organism>
<evidence type="ECO:0000313" key="3">
    <source>
        <dbReference type="Proteomes" id="UP000252107"/>
    </source>
</evidence>
<evidence type="ECO:0000256" key="1">
    <source>
        <dbReference type="SAM" id="Phobius"/>
    </source>
</evidence>
<dbReference type="Proteomes" id="UP000252107">
    <property type="component" value="Unassembled WGS sequence"/>
</dbReference>
<protein>
    <submittedName>
        <fullName evidence="2">Uncharacterized protein</fullName>
    </submittedName>
</protein>
<accession>A0A367RR99</accession>
<keyword evidence="1" id="KW-1133">Transmembrane helix</keyword>